<dbReference type="AlphaFoldDB" id="A0A857J9D7"/>
<evidence type="ECO:0000313" key="1">
    <source>
        <dbReference type="EMBL" id="QHI99721.1"/>
    </source>
</evidence>
<evidence type="ECO:0000313" key="2">
    <source>
        <dbReference type="Proteomes" id="UP000464787"/>
    </source>
</evidence>
<name>A0A857J9D7_9BURK</name>
<dbReference type="RefSeq" id="WP_160553532.1">
    <property type="nucleotide sequence ID" value="NZ_CP047650.1"/>
</dbReference>
<dbReference type="Proteomes" id="UP000464787">
    <property type="component" value="Chromosome"/>
</dbReference>
<keyword evidence="2" id="KW-1185">Reference proteome</keyword>
<organism evidence="1 2">
    <name type="scientific">Xylophilus rhododendri</name>
    <dbReference type="NCBI Taxonomy" id="2697032"/>
    <lineage>
        <taxon>Bacteria</taxon>
        <taxon>Pseudomonadati</taxon>
        <taxon>Pseudomonadota</taxon>
        <taxon>Betaproteobacteria</taxon>
        <taxon>Burkholderiales</taxon>
        <taxon>Xylophilus</taxon>
    </lineage>
</organism>
<gene>
    <name evidence="1" type="ORF">GT347_18105</name>
</gene>
<protein>
    <submittedName>
        <fullName evidence="1">Uncharacterized protein</fullName>
    </submittedName>
</protein>
<reference evidence="1 2" key="1">
    <citation type="submission" date="2020-01" db="EMBL/GenBank/DDBJ databases">
        <title>Genome sequencing of strain KACC 21265.</title>
        <authorList>
            <person name="Heo J."/>
            <person name="Kim S.-J."/>
            <person name="Kim J.-S."/>
            <person name="Hong S.-B."/>
            <person name="Kwon S.-W."/>
        </authorList>
    </citation>
    <scope>NUCLEOTIDE SEQUENCE [LARGE SCALE GENOMIC DNA]</scope>
    <source>
        <strain evidence="1 2">KACC 21265</strain>
    </source>
</reference>
<proteinExistence type="predicted"/>
<sequence>MSFLANPATTITNSITGIVSGIGSLCTGNLSGALDAIPNILGLGGKSSDAASTSADSMTSKEMRELLKMMSGDEGAPLDPSCA</sequence>
<accession>A0A857J9D7</accession>
<dbReference type="EMBL" id="CP047650">
    <property type="protein sequence ID" value="QHI99721.1"/>
    <property type="molecule type" value="Genomic_DNA"/>
</dbReference>
<dbReference type="KEGG" id="xyk:GT347_18105"/>